<dbReference type="HOGENOM" id="CLU_2071277_0_0_11"/>
<dbReference type="GO" id="GO:0022857">
    <property type="term" value="F:transmembrane transporter activity"/>
    <property type="evidence" value="ECO:0007669"/>
    <property type="project" value="InterPro"/>
</dbReference>
<dbReference type="PANTHER" id="PTHR31806:SF1">
    <property type="entry name" value="PURINE-CYTOSINE PERMEASE FCY2-RELATED"/>
    <property type="match status" value="1"/>
</dbReference>
<dbReference type="RefSeq" id="WP_011594706.1">
    <property type="nucleotide sequence ID" value="NC_008268.1"/>
</dbReference>
<dbReference type="KEGG" id="rha:RHA1_ro01777"/>
<evidence type="ECO:0000256" key="1">
    <source>
        <dbReference type="ARBA" id="ARBA00022448"/>
    </source>
</evidence>
<proteinExistence type="predicted"/>
<evidence type="ECO:0000256" key="2">
    <source>
        <dbReference type="SAM" id="Phobius"/>
    </source>
</evidence>
<reference evidence="4" key="1">
    <citation type="journal article" date="2006" name="Proc. Natl. Acad. Sci. U.S.A.">
        <title>The complete genome of Rhodococcus sp. RHA1 provides insights into a catabolic powerhouse.</title>
        <authorList>
            <person name="McLeod M.P."/>
            <person name="Warren R.L."/>
            <person name="Hsiao W.W.L."/>
            <person name="Araki N."/>
            <person name="Myhre M."/>
            <person name="Fernandes C."/>
            <person name="Miyazawa D."/>
            <person name="Wong W."/>
            <person name="Lillquist A.L."/>
            <person name="Wang D."/>
            <person name="Dosanjh M."/>
            <person name="Hara H."/>
            <person name="Petrescu A."/>
            <person name="Morin R.D."/>
            <person name="Yang G."/>
            <person name="Stott J.M."/>
            <person name="Schein J.E."/>
            <person name="Shin H."/>
            <person name="Smailus D."/>
            <person name="Siddiqui A.S."/>
            <person name="Marra M.A."/>
            <person name="Jones S.J.M."/>
            <person name="Holt R."/>
            <person name="Brinkman F.S.L."/>
            <person name="Miyauchi K."/>
            <person name="Fukuda M."/>
            <person name="Davies J.E."/>
            <person name="Mohn W.W."/>
            <person name="Eltis L.D."/>
        </authorList>
    </citation>
    <scope>NUCLEOTIDE SEQUENCE [LARGE SCALE GENOMIC DNA]</scope>
    <source>
        <strain evidence="4">RHA1</strain>
    </source>
</reference>
<dbReference type="AlphaFoldDB" id="Q0SFU6"/>
<accession>Q0SFU6</accession>
<protein>
    <submittedName>
        <fullName evidence="3">Possible permease protein, cytosine/purines/uracil/thiamine/allantoin family protein</fullName>
    </submittedName>
</protein>
<organism evidence="3 4">
    <name type="scientific">Rhodococcus jostii (strain RHA1)</name>
    <dbReference type="NCBI Taxonomy" id="101510"/>
    <lineage>
        <taxon>Bacteria</taxon>
        <taxon>Bacillati</taxon>
        <taxon>Actinomycetota</taxon>
        <taxon>Actinomycetes</taxon>
        <taxon>Mycobacteriales</taxon>
        <taxon>Nocardiaceae</taxon>
        <taxon>Rhodococcus</taxon>
    </lineage>
</organism>
<dbReference type="GO" id="GO:0005886">
    <property type="term" value="C:plasma membrane"/>
    <property type="evidence" value="ECO:0007669"/>
    <property type="project" value="TreeGrafter"/>
</dbReference>
<dbReference type="Proteomes" id="UP000008710">
    <property type="component" value="Chromosome"/>
</dbReference>
<keyword evidence="2" id="KW-0472">Membrane</keyword>
<dbReference type="PATRIC" id="fig|101510.16.peg.1793"/>
<keyword evidence="2" id="KW-0812">Transmembrane</keyword>
<gene>
    <name evidence="3" type="ordered locus">RHA1_ro01777</name>
</gene>
<feature type="transmembrane region" description="Helical" evidence="2">
    <location>
        <begin position="74"/>
        <end position="97"/>
    </location>
</feature>
<evidence type="ECO:0000313" key="4">
    <source>
        <dbReference type="Proteomes" id="UP000008710"/>
    </source>
</evidence>
<sequence>MPDTHVAPMLEKHTIGFVPESDRHGKVRDLFTLWFGGNLAPLPIVTGALGPSLFGIIVQIPFLATSLYTGPVSAFLGGADLSWVAGLVVTGPIYLLLARRGSTGAKSTSAATREPARL</sequence>
<dbReference type="PANTHER" id="PTHR31806">
    <property type="entry name" value="PURINE-CYTOSINE PERMEASE FCY2-RELATED"/>
    <property type="match status" value="1"/>
</dbReference>
<dbReference type="eggNOG" id="COG1457">
    <property type="taxonomic scope" value="Bacteria"/>
</dbReference>
<feature type="transmembrane region" description="Helical" evidence="2">
    <location>
        <begin position="33"/>
        <end position="62"/>
    </location>
</feature>
<name>Q0SFU6_RHOJR</name>
<evidence type="ECO:0000313" key="3">
    <source>
        <dbReference type="EMBL" id="ABG93590.1"/>
    </source>
</evidence>
<dbReference type="InterPro" id="IPR026030">
    <property type="entry name" value="Pur-cyt_permease_Fcy2/21/22"/>
</dbReference>
<dbReference type="OrthoDB" id="9809167at2"/>
<keyword evidence="1" id="KW-0813">Transport</keyword>
<dbReference type="EMBL" id="CP000431">
    <property type="protein sequence ID" value="ABG93590.1"/>
    <property type="molecule type" value="Genomic_DNA"/>
</dbReference>
<keyword evidence="2" id="KW-1133">Transmembrane helix</keyword>